<proteinExistence type="predicted"/>
<evidence type="ECO:0000313" key="3">
    <source>
        <dbReference type="Proteomes" id="UP001265550"/>
    </source>
</evidence>
<dbReference type="EMBL" id="JAVDWE010000012">
    <property type="protein sequence ID" value="MDR7096172.1"/>
    <property type="molecule type" value="Genomic_DNA"/>
</dbReference>
<keyword evidence="3" id="KW-1185">Reference proteome</keyword>
<evidence type="ECO:0000256" key="1">
    <source>
        <dbReference type="SAM" id="MobiDB-lite"/>
    </source>
</evidence>
<accession>A0ABU1VFD4</accession>
<dbReference type="RefSeq" id="WP_204734949.1">
    <property type="nucleotide sequence ID" value="NZ_JAVDWE010000012.1"/>
</dbReference>
<evidence type="ECO:0000313" key="2">
    <source>
        <dbReference type="EMBL" id="MDR7096172.1"/>
    </source>
</evidence>
<feature type="region of interest" description="Disordered" evidence="1">
    <location>
        <begin position="72"/>
        <end position="127"/>
    </location>
</feature>
<dbReference type="Proteomes" id="UP001265550">
    <property type="component" value="Unassembled WGS sequence"/>
</dbReference>
<protein>
    <submittedName>
        <fullName evidence="2">Uncharacterized protein</fullName>
    </submittedName>
</protein>
<name>A0ABU1VFD4_9BURK</name>
<gene>
    <name evidence="2" type="ORF">J2X09_003927</name>
</gene>
<organism evidence="2 3">
    <name type="scientific">Hydrogenophaga laconesensis</name>
    <dbReference type="NCBI Taxonomy" id="1805971"/>
    <lineage>
        <taxon>Bacteria</taxon>
        <taxon>Pseudomonadati</taxon>
        <taxon>Pseudomonadota</taxon>
        <taxon>Betaproteobacteria</taxon>
        <taxon>Burkholderiales</taxon>
        <taxon>Comamonadaceae</taxon>
        <taxon>Hydrogenophaga</taxon>
    </lineage>
</organism>
<comment type="caution">
    <text evidence="2">The sequence shown here is derived from an EMBL/GenBank/DDBJ whole genome shotgun (WGS) entry which is preliminary data.</text>
</comment>
<reference evidence="2 3" key="1">
    <citation type="submission" date="2023-07" db="EMBL/GenBank/DDBJ databases">
        <title>Sorghum-associated microbial communities from plants grown in Nebraska, USA.</title>
        <authorList>
            <person name="Schachtman D."/>
        </authorList>
    </citation>
    <scope>NUCLEOTIDE SEQUENCE [LARGE SCALE GENOMIC DNA]</scope>
    <source>
        <strain evidence="2 3">BE240</strain>
    </source>
</reference>
<sequence>MGLIHDPNTTQWQPGDLVIHDSDAKRADMLMIVLGQDATGAFRTRYAFPWAQPRPWRRKVWRNTMEWLHDPARFGISAPRLSQPSSGKPESKAHHQQPENYPTPSPGGEVVAVVESDGAAKPGHRQR</sequence>